<organism evidence="3 4">
    <name type="scientific">Jiella endophytica</name>
    <dbReference type="NCBI Taxonomy" id="2558362"/>
    <lineage>
        <taxon>Bacteria</taxon>
        <taxon>Pseudomonadati</taxon>
        <taxon>Pseudomonadota</taxon>
        <taxon>Alphaproteobacteria</taxon>
        <taxon>Hyphomicrobiales</taxon>
        <taxon>Aurantimonadaceae</taxon>
        <taxon>Jiella</taxon>
    </lineage>
</organism>
<dbReference type="Gene3D" id="2.80.10.50">
    <property type="match status" value="1"/>
</dbReference>
<keyword evidence="1" id="KW-0732">Signal</keyword>
<dbReference type="PROSITE" id="PS50231">
    <property type="entry name" value="RICIN_B_LECTIN"/>
    <property type="match status" value="1"/>
</dbReference>
<accession>A0A4Y8RDL9</accession>
<dbReference type="InterPro" id="IPR035992">
    <property type="entry name" value="Ricin_B-like_lectins"/>
</dbReference>
<comment type="caution">
    <text evidence="3">The sequence shown here is derived from an EMBL/GenBank/DDBJ whole genome shotgun (WGS) entry which is preliminary data.</text>
</comment>
<sequence length="176" mass="19867">MRKMLRGLAATMGLVLCAMGSASAQQFDLRYFQTLSTEFRGGDMRLDVYNGGPKNDMTHLAPAADVSGQYWKLTPAGNGYYRLTTMFRGQGMCLDVFNGGQRNNQVHLAPCGNYSGQFWRFQRDGETYRLTTQFRGPKMCLDIYNGGADDNEPHLTRCANYSGQFWQVSPTWKEAR</sequence>
<dbReference type="OrthoDB" id="231191at2"/>
<dbReference type="EMBL" id="SOZD01000005">
    <property type="protein sequence ID" value="TFF20406.1"/>
    <property type="molecule type" value="Genomic_DNA"/>
</dbReference>
<dbReference type="SUPFAM" id="SSF50370">
    <property type="entry name" value="Ricin B-like lectins"/>
    <property type="match status" value="1"/>
</dbReference>
<evidence type="ECO:0000313" key="4">
    <source>
        <dbReference type="Proteomes" id="UP000298179"/>
    </source>
</evidence>
<dbReference type="InterPro" id="IPR000772">
    <property type="entry name" value="Ricin_B_lectin"/>
</dbReference>
<feature type="chain" id="PRO_5021456092" description="Ricin B lectin domain-containing protein" evidence="1">
    <location>
        <begin position="25"/>
        <end position="176"/>
    </location>
</feature>
<dbReference type="Proteomes" id="UP000298179">
    <property type="component" value="Unassembled WGS sequence"/>
</dbReference>
<feature type="signal peptide" evidence="1">
    <location>
        <begin position="1"/>
        <end position="24"/>
    </location>
</feature>
<name>A0A4Y8RDL9_9HYPH</name>
<gene>
    <name evidence="3" type="ORF">E3C22_15930</name>
</gene>
<evidence type="ECO:0000256" key="1">
    <source>
        <dbReference type="SAM" id="SignalP"/>
    </source>
</evidence>
<dbReference type="Pfam" id="PF14200">
    <property type="entry name" value="RicinB_lectin_2"/>
    <property type="match status" value="1"/>
</dbReference>
<dbReference type="AlphaFoldDB" id="A0A4Y8RDL9"/>
<reference evidence="3 4" key="1">
    <citation type="submission" date="2019-03" db="EMBL/GenBank/DDBJ databases">
        <title>Jiella endophytica sp. nov., a novel endophytic bacterium isolated from root of Ficus microcarpa Linn. f.</title>
        <authorList>
            <person name="Tuo L."/>
        </authorList>
    </citation>
    <scope>NUCLEOTIDE SEQUENCE [LARGE SCALE GENOMIC DNA]</scope>
    <source>
        <strain evidence="3 4">CBS5Q-3</strain>
    </source>
</reference>
<feature type="domain" description="Ricin B lectin" evidence="2">
    <location>
        <begin position="69"/>
        <end position="151"/>
    </location>
</feature>
<dbReference type="CDD" id="cd00161">
    <property type="entry name" value="beta-trefoil_Ricin-like"/>
    <property type="match status" value="1"/>
</dbReference>
<proteinExistence type="predicted"/>
<evidence type="ECO:0000259" key="2">
    <source>
        <dbReference type="Pfam" id="PF14200"/>
    </source>
</evidence>
<keyword evidence="4" id="KW-1185">Reference proteome</keyword>
<evidence type="ECO:0000313" key="3">
    <source>
        <dbReference type="EMBL" id="TFF20406.1"/>
    </source>
</evidence>
<protein>
    <recommendedName>
        <fullName evidence="2">Ricin B lectin domain-containing protein</fullName>
    </recommendedName>
</protein>